<keyword evidence="13" id="KW-1185">Reference proteome</keyword>
<evidence type="ECO:0000259" key="11">
    <source>
        <dbReference type="Pfam" id="PF00218"/>
    </source>
</evidence>
<dbReference type="KEGG" id="tce:A3L02_04685"/>
<dbReference type="InterPro" id="IPR013785">
    <property type="entry name" value="Aldolase_TIM"/>
</dbReference>
<gene>
    <name evidence="12" type="ORF">A3L02_04685</name>
</gene>
<dbReference type="UniPathway" id="UPA00035">
    <property type="reaction ID" value="UER00043"/>
</dbReference>
<feature type="domain" description="Indole-3-glycerol phosphate synthase" evidence="11">
    <location>
        <begin position="8"/>
        <end position="221"/>
    </location>
</feature>
<keyword evidence="10" id="KW-0456">Lyase</keyword>
<protein>
    <recommendedName>
        <fullName evidence="5">Indole-3-glycerol phosphate synthase</fullName>
        <ecNumber evidence="4">4.1.1.48</ecNumber>
    </recommendedName>
</protein>
<evidence type="ECO:0000256" key="5">
    <source>
        <dbReference type="ARBA" id="ARBA00018080"/>
    </source>
</evidence>
<dbReference type="InterPro" id="IPR013798">
    <property type="entry name" value="Indole-3-glycerol_P_synth_dom"/>
</dbReference>
<evidence type="ECO:0000313" key="12">
    <source>
        <dbReference type="EMBL" id="ASI98905.1"/>
    </source>
</evidence>
<keyword evidence="8" id="KW-0822">Tryptophan biosynthesis</keyword>
<comment type="pathway">
    <text evidence="2">Amino-acid biosynthesis; L-tryptophan biosynthesis; L-tryptophan from chorismate: step 4/5.</text>
</comment>
<keyword evidence="6" id="KW-0028">Amino-acid biosynthesis</keyword>
<keyword evidence="7" id="KW-0210">Decarboxylase</keyword>
<dbReference type="InterPro" id="IPR001468">
    <property type="entry name" value="Indole-3-GlycerolPSynthase_CS"/>
</dbReference>
<dbReference type="Proteomes" id="UP000197156">
    <property type="component" value="Chromosome"/>
</dbReference>
<dbReference type="Pfam" id="PF00218">
    <property type="entry name" value="IGPS"/>
    <property type="match status" value="1"/>
</dbReference>
<accession>A0A218P1V9</accession>
<dbReference type="CDD" id="cd00331">
    <property type="entry name" value="IGPS"/>
    <property type="match status" value="1"/>
</dbReference>
<dbReference type="OrthoDB" id="15223at2157"/>
<dbReference type="GO" id="GO:0004425">
    <property type="term" value="F:indole-3-glycerol-phosphate synthase activity"/>
    <property type="evidence" value="ECO:0007669"/>
    <property type="project" value="UniProtKB-EC"/>
</dbReference>
<dbReference type="InterPro" id="IPR045186">
    <property type="entry name" value="Indole-3-glycerol_P_synth"/>
</dbReference>
<sequence length="227" mass="25276">MNLSNMVKLRKKEGANPVIAEIKVYSPKHGDLLRGRDPLDILRIYERSGVAGISYITANEFKGNFDTLRQICNETDLPVLRKDFITSKGEIERTAEVGASAILLITRILGEKTAEFVDYALDHGLDTLVEVHSIEEARIANETNTTMIGINNRDIAILERDDGNVELTERLCRHVRGDVVRVSESGIRSIDDLKRALKCADAALIGTAFMMAENTEEFVRAFVEAGR</sequence>
<evidence type="ECO:0000256" key="4">
    <source>
        <dbReference type="ARBA" id="ARBA00012362"/>
    </source>
</evidence>
<dbReference type="InterPro" id="IPR011060">
    <property type="entry name" value="RibuloseP-bd_barrel"/>
</dbReference>
<evidence type="ECO:0000256" key="6">
    <source>
        <dbReference type="ARBA" id="ARBA00022605"/>
    </source>
</evidence>
<evidence type="ECO:0000256" key="2">
    <source>
        <dbReference type="ARBA" id="ARBA00004696"/>
    </source>
</evidence>
<dbReference type="AlphaFoldDB" id="A0A218P1V9"/>
<dbReference type="EC" id="4.1.1.48" evidence="4"/>
<evidence type="ECO:0000256" key="9">
    <source>
        <dbReference type="ARBA" id="ARBA00023141"/>
    </source>
</evidence>
<dbReference type="PANTHER" id="PTHR22854">
    <property type="entry name" value="TRYPTOPHAN BIOSYNTHESIS PROTEIN"/>
    <property type="match status" value="1"/>
</dbReference>
<dbReference type="Gene3D" id="3.20.20.70">
    <property type="entry name" value="Aldolase class I"/>
    <property type="match status" value="1"/>
</dbReference>
<comment type="catalytic activity">
    <reaction evidence="1">
        <text>1-(2-carboxyphenylamino)-1-deoxy-D-ribulose 5-phosphate + H(+) = (1S,2R)-1-C-(indol-3-yl)glycerol 3-phosphate + CO2 + H2O</text>
        <dbReference type="Rhea" id="RHEA:23476"/>
        <dbReference type="ChEBI" id="CHEBI:15377"/>
        <dbReference type="ChEBI" id="CHEBI:15378"/>
        <dbReference type="ChEBI" id="CHEBI:16526"/>
        <dbReference type="ChEBI" id="CHEBI:58613"/>
        <dbReference type="ChEBI" id="CHEBI:58866"/>
        <dbReference type="EC" id="4.1.1.48"/>
    </reaction>
</comment>
<comment type="similarity">
    <text evidence="3">Belongs to the TrpC family.</text>
</comment>
<reference evidence="12 13" key="1">
    <citation type="submission" date="2016-03" db="EMBL/GenBank/DDBJ databases">
        <title>Complete genome sequence of Thermococcus celer.</title>
        <authorList>
            <person name="Oger P.M."/>
        </authorList>
    </citation>
    <scope>NUCLEOTIDE SEQUENCE [LARGE SCALE GENOMIC DNA]</scope>
    <source>
        <strain evidence="12 13">Vu 13</strain>
    </source>
</reference>
<dbReference type="PROSITE" id="PS00614">
    <property type="entry name" value="IGPS"/>
    <property type="match status" value="1"/>
</dbReference>
<evidence type="ECO:0000256" key="8">
    <source>
        <dbReference type="ARBA" id="ARBA00022822"/>
    </source>
</evidence>
<keyword evidence="9" id="KW-0057">Aromatic amino acid biosynthesis</keyword>
<dbReference type="GeneID" id="33324028"/>
<organism evidence="12 13">
    <name type="scientific">Thermococcus celer Vu 13 = JCM 8558</name>
    <dbReference type="NCBI Taxonomy" id="1293037"/>
    <lineage>
        <taxon>Archaea</taxon>
        <taxon>Methanobacteriati</taxon>
        <taxon>Methanobacteriota</taxon>
        <taxon>Thermococci</taxon>
        <taxon>Thermococcales</taxon>
        <taxon>Thermococcaceae</taxon>
        <taxon>Thermococcus</taxon>
    </lineage>
</organism>
<name>A0A218P1V9_THECE</name>
<dbReference type="NCBIfam" id="NF001376">
    <property type="entry name" value="PRK00278.2-3"/>
    <property type="match status" value="1"/>
</dbReference>
<dbReference type="SUPFAM" id="SSF51366">
    <property type="entry name" value="Ribulose-phoshate binding barrel"/>
    <property type="match status" value="1"/>
</dbReference>
<evidence type="ECO:0000313" key="13">
    <source>
        <dbReference type="Proteomes" id="UP000197156"/>
    </source>
</evidence>
<evidence type="ECO:0000256" key="10">
    <source>
        <dbReference type="ARBA" id="ARBA00023239"/>
    </source>
</evidence>
<dbReference type="GO" id="GO:0000162">
    <property type="term" value="P:L-tryptophan biosynthetic process"/>
    <property type="evidence" value="ECO:0007669"/>
    <property type="project" value="UniProtKB-UniPathway"/>
</dbReference>
<evidence type="ECO:0000256" key="3">
    <source>
        <dbReference type="ARBA" id="ARBA00008737"/>
    </source>
</evidence>
<dbReference type="GO" id="GO:0004640">
    <property type="term" value="F:phosphoribosylanthranilate isomerase activity"/>
    <property type="evidence" value="ECO:0007669"/>
    <property type="project" value="TreeGrafter"/>
</dbReference>
<dbReference type="RefSeq" id="WP_088862859.1">
    <property type="nucleotide sequence ID" value="NZ_CP014854.1"/>
</dbReference>
<proteinExistence type="inferred from homology"/>
<evidence type="ECO:0000256" key="7">
    <source>
        <dbReference type="ARBA" id="ARBA00022793"/>
    </source>
</evidence>
<dbReference type="EMBL" id="CP014854">
    <property type="protein sequence ID" value="ASI98905.1"/>
    <property type="molecule type" value="Genomic_DNA"/>
</dbReference>
<evidence type="ECO:0000256" key="1">
    <source>
        <dbReference type="ARBA" id="ARBA00001633"/>
    </source>
</evidence>
<dbReference type="PANTHER" id="PTHR22854:SF2">
    <property type="entry name" value="INDOLE-3-GLYCEROL-PHOSPHATE SYNTHASE"/>
    <property type="match status" value="1"/>
</dbReference>